<comment type="catalytic activity">
    <reaction evidence="4">
        <text>L-glutamine + H2O = L-glutamate + NH4(+)</text>
        <dbReference type="Rhea" id="RHEA:15889"/>
        <dbReference type="ChEBI" id="CHEBI:15377"/>
        <dbReference type="ChEBI" id="CHEBI:28938"/>
        <dbReference type="ChEBI" id="CHEBI:29985"/>
        <dbReference type="ChEBI" id="CHEBI:58359"/>
        <dbReference type="EC" id="3.5.1.2"/>
    </reaction>
</comment>
<keyword evidence="3 4" id="KW-0315">Glutamine amidotransferase</keyword>
<name>A0A7U6GDJ9_CALEA</name>
<dbReference type="GO" id="GO:0140282">
    <property type="term" value="F:carbon-nitrogen ligase activity on lipid II"/>
    <property type="evidence" value="ECO:0007669"/>
    <property type="project" value="UniProtKB-UniRule"/>
</dbReference>
<comment type="similarity">
    <text evidence="4">Belongs to the CobB/CobQ family. GatD subfamily.</text>
</comment>
<dbReference type="Gene3D" id="3.40.50.880">
    <property type="match status" value="1"/>
</dbReference>
<feature type="domain" description="CobB/CobQ-like glutamine amidotransferase" evidence="5">
    <location>
        <begin position="13"/>
        <end position="200"/>
    </location>
</feature>
<protein>
    <recommendedName>
        <fullName evidence="4">Lipid II isoglutaminyl synthase (glutamine-hydrolyzing) subunit GatD</fullName>
        <ecNumber evidence="4">6.3.5.13</ecNumber>
    </recommendedName>
    <alternativeName>
        <fullName evidence="4">Lipid II isoglutaminyl synthase glutaminase subunit</fullName>
        <ecNumber evidence="4">3.5.1.2</ecNumber>
    </alternativeName>
</protein>
<dbReference type="SUPFAM" id="SSF52317">
    <property type="entry name" value="Class I glutamine amidotransferase-like"/>
    <property type="match status" value="1"/>
</dbReference>
<dbReference type="CDD" id="cd01750">
    <property type="entry name" value="GATase1_CobQ"/>
    <property type="match status" value="1"/>
</dbReference>
<evidence type="ECO:0000313" key="6">
    <source>
        <dbReference type="EMBL" id="BAL80453.1"/>
    </source>
</evidence>
<gene>
    <name evidence="4" type="primary">gatD</name>
    <name evidence="6" type="ordered locus">CSE_03270</name>
</gene>
<dbReference type="InterPro" id="IPR011698">
    <property type="entry name" value="GATase_3"/>
</dbReference>
<dbReference type="InterPro" id="IPR029062">
    <property type="entry name" value="Class_I_gatase-like"/>
</dbReference>
<organism evidence="6 7">
    <name type="scientific">Caldisericum exile (strain DSM 21853 / NBRC 104410 / AZM16c01)</name>
    <dbReference type="NCBI Taxonomy" id="511051"/>
    <lineage>
        <taxon>Bacteria</taxon>
        <taxon>Pseudomonadati</taxon>
        <taxon>Caldisericota/Cryosericota group</taxon>
        <taxon>Caldisericota</taxon>
        <taxon>Caldisericia</taxon>
        <taxon>Caldisericales</taxon>
        <taxon>Caldisericaceae</taxon>
        <taxon>Caldisericum</taxon>
    </lineage>
</organism>
<feature type="active site" description="Nucleophile" evidence="4">
    <location>
        <position position="95"/>
    </location>
</feature>
<evidence type="ECO:0000256" key="3">
    <source>
        <dbReference type="ARBA" id="ARBA00022962"/>
    </source>
</evidence>
<sequence length="247" mass="27801">MMFIQILNLFPELLNLYGDKGNAITLFKRLSWRNINATITNFHLGEKIEVLKKADIILLGGASDFEEKILFKHLLGIKSILQELIEDGVPVLAICGGYQLLGNAYITIDGQEVKGLGILDFYTFGEKGRLIGNLIIKNNLGLEPKTVVGFENHGGRTYHNYNTFGTVITGFGNNGKDKKEGLIYKNLIGTYMHGPILPKNPHIADYLIFSALKRKFGITKEEFKKLDDTIELRAHHKIVALYGRKFF</sequence>
<dbReference type="EC" id="6.3.5.13" evidence="4"/>
<feature type="binding site" evidence="4">
    <location>
        <position position="129"/>
    </location>
    <ligand>
        <name>substrate</name>
    </ligand>
</feature>
<keyword evidence="4" id="KW-0436">Ligase</keyword>
<dbReference type="AlphaFoldDB" id="A0A7U6GDJ9"/>
<comment type="subunit">
    <text evidence="4">Forms a heterodimer with MurT.</text>
</comment>
<dbReference type="PROSITE" id="PS51274">
    <property type="entry name" value="GATASE_COBBQ"/>
    <property type="match status" value="1"/>
</dbReference>
<evidence type="ECO:0000256" key="1">
    <source>
        <dbReference type="ARBA" id="ARBA00004953"/>
    </source>
</evidence>
<evidence type="ECO:0000256" key="4">
    <source>
        <dbReference type="HAMAP-Rule" id="MF_02213"/>
    </source>
</evidence>
<comment type="pathway">
    <text evidence="1">Cofactor biosynthesis; adenosylcobalamin biosynthesis.</text>
</comment>
<evidence type="ECO:0000313" key="7">
    <source>
        <dbReference type="Proteomes" id="UP000004793"/>
    </source>
</evidence>
<dbReference type="Pfam" id="PF07685">
    <property type="entry name" value="GATase_3"/>
    <property type="match status" value="1"/>
</dbReference>
<dbReference type="EMBL" id="AP012051">
    <property type="protein sequence ID" value="BAL80453.1"/>
    <property type="molecule type" value="Genomic_DNA"/>
</dbReference>
<evidence type="ECO:0000259" key="5">
    <source>
        <dbReference type="Pfam" id="PF07685"/>
    </source>
</evidence>
<accession>A0A7U6GDJ9</accession>
<keyword evidence="4" id="KW-0961">Cell wall biogenesis/degradation</keyword>
<keyword evidence="7" id="KW-1185">Reference proteome</keyword>
<dbReference type="HAMAP" id="MF_02213">
    <property type="entry name" value="Lipid_II_synth_GatD"/>
    <property type="match status" value="1"/>
</dbReference>
<dbReference type="Proteomes" id="UP000004793">
    <property type="component" value="Chromosome"/>
</dbReference>
<dbReference type="UniPathway" id="UPA00219"/>
<dbReference type="InterPro" id="IPR043702">
    <property type="entry name" value="Lipid_II_synth_GatD"/>
</dbReference>
<dbReference type="PANTHER" id="PTHR21343">
    <property type="entry name" value="DETHIOBIOTIN SYNTHETASE"/>
    <property type="match status" value="1"/>
</dbReference>
<dbReference type="GO" id="GO:0008360">
    <property type="term" value="P:regulation of cell shape"/>
    <property type="evidence" value="ECO:0007669"/>
    <property type="project" value="UniProtKB-KW"/>
</dbReference>
<proteinExistence type="inferred from homology"/>
<dbReference type="EC" id="3.5.1.2" evidence="4"/>
<feature type="active site" evidence="4">
    <location>
        <position position="193"/>
    </location>
</feature>
<reference evidence="6 7" key="1">
    <citation type="submission" date="2011-01" db="EMBL/GenBank/DDBJ databases">
        <title>Whole genome sequence of Caldisericum exile AZM16c01.</title>
        <authorList>
            <person name="Narita-Yamada S."/>
            <person name="Kawakoshi A."/>
            <person name="Nakamura S."/>
            <person name="Sasagawa M."/>
            <person name="Fukada J."/>
            <person name="Sekine M."/>
            <person name="Kato Y."/>
            <person name="Fukai R."/>
            <person name="Sasaki K."/>
            <person name="Hanamaki A."/>
            <person name="Narita H."/>
            <person name="Konno Y."/>
            <person name="Mori K."/>
            <person name="Yamazaki S."/>
            <person name="Suzuki K."/>
            <person name="Fujita N."/>
        </authorList>
    </citation>
    <scope>NUCLEOTIDE SEQUENCE [LARGE SCALE GENOMIC DNA]</scope>
    <source>
        <strain evidence="7">DSM 21853 / NBRC 104410 / AZM16c01</strain>
    </source>
</reference>
<dbReference type="GO" id="GO:0009252">
    <property type="term" value="P:peptidoglycan biosynthetic process"/>
    <property type="evidence" value="ECO:0007669"/>
    <property type="project" value="UniProtKB-UniRule"/>
</dbReference>
<dbReference type="GO" id="GO:0004359">
    <property type="term" value="F:glutaminase activity"/>
    <property type="evidence" value="ECO:0007669"/>
    <property type="project" value="UniProtKB-UniRule"/>
</dbReference>
<keyword evidence="2" id="KW-0169">Cobalamin biosynthesis</keyword>
<keyword evidence="4" id="KW-0573">Peptidoglycan synthesis</keyword>
<keyword evidence="4" id="KW-0133">Cell shape</keyword>
<dbReference type="InterPro" id="IPR033949">
    <property type="entry name" value="CobQ_GATase1"/>
</dbReference>
<dbReference type="PANTHER" id="PTHR21343:SF9">
    <property type="entry name" value="LIPID II ISOGLUTAMINYL SYNTHASE (GLUTAMINE-HYDROLYZING) SUBUNIT GATD"/>
    <property type="match status" value="1"/>
</dbReference>
<dbReference type="KEGG" id="cex:CSE_03270"/>
<dbReference type="GO" id="GO:0009236">
    <property type="term" value="P:cobalamin biosynthetic process"/>
    <property type="evidence" value="ECO:0007669"/>
    <property type="project" value="UniProtKB-KW"/>
</dbReference>
<comment type="function">
    <text evidence="4">The lipid II isoglutaminyl synthase complex catalyzes the formation of alpha-D-isoglutamine in the cell wall lipid II stem peptide. The GatD subunit catalyzes the hydrolysis of glutamine to glutamate and ammonia. The resulting ammonia molecule is channeled to the active site of MurT.</text>
</comment>
<dbReference type="GO" id="GO:0071555">
    <property type="term" value="P:cell wall organization"/>
    <property type="evidence" value="ECO:0007669"/>
    <property type="project" value="UniProtKB-KW"/>
</dbReference>
<comment type="catalytic activity">
    <reaction evidence="4">
        <text>beta-D-GlcNAc-(1-&gt;4)-Mur2Ac(oyl-L-Ala-gamma-D-Glu-L-Lys-D-Ala-D-Ala)-di-trans,octa-cis-undecaprenyl diphosphate + L-glutamine + ATP + H2O = beta-D-GlcNAc-(1-&gt;4)-Mur2Ac(oyl-L-Ala-D-isoglutaminyl-L-Lys-D-Ala-D-Ala)-di-trans,octa-cis-undecaprenyl diphosphate + L-glutamate + ADP + phosphate + H(+)</text>
        <dbReference type="Rhea" id="RHEA:57928"/>
        <dbReference type="ChEBI" id="CHEBI:15377"/>
        <dbReference type="ChEBI" id="CHEBI:15378"/>
        <dbReference type="ChEBI" id="CHEBI:29985"/>
        <dbReference type="ChEBI" id="CHEBI:30616"/>
        <dbReference type="ChEBI" id="CHEBI:43474"/>
        <dbReference type="ChEBI" id="CHEBI:58359"/>
        <dbReference type="ChEBI" id="CHEBI:60033"/>
        <dbReference type="ChEBI" id="CHEBI:62233"/>
        <dbReference type="ChEBI" id="CHEBI:456216"/>
        <dbReference type="EC" id="6.3.5.13"/>
    </reaction>
</comment>
<evidence type="ECO:0000256" key="2">
    <source>
        <dbReference type="ARBA" id="ARBA00022573"/>
    </source>
</evidence>
<keyword evidence="4" id="KW-0378">Hydrolase</keyword>
<comment type="pathway">
    <text evidence="4">Cell wall biogenesis; peptidoglycan biosynthesis.</text>
</comment>